<evidence type="ECO:0000313" key="9">
    <source>
        <dbReference type="EMBL" id="VDI64942.1"/>
    </source>
</evidence>
<dbReference type="InterPro" id="IPR027858">
    <property type="entry name" value="BRAWNIN"/>
</dbReference>
<evidence type="ECO:0000256" key="3">
    <source>
        <dbReference type="ARBA" id="ARBA00022792"/>
    </source>
</evidence>
<dbReference type="OrthoDB" id="6139781at2759"/>
<comment type="similarity">
    <text evidence="7">Belongs to the UQCC6 family.</text>
</comment>
<dbReference type="PANTHER" id="PTHR28492">
    <property type="entry name" value="HYPOTHETICAL PROTEIN LOC691921"/>
    <property type="match status" value="1"/>
</dbReference>
<dbReference type="EMBL" id="UYJE01008579">
    <property type="protein sequence ID" value="VDI64942.1"/>
    <property type="molecule type" value="Genomic_DNA"/>
</dbReference>
<keyword evidence="10" id="KW-1185">Reference proteome</keyword>
<accession>A0A8B6GKQ2</accession>
<keyword evidence="5" id="KW-0496">Mitochondrion</keyword>
<gene>
    <name evidence="9" type="ORF">MGAL_10B023287</name>
</gene>
<keyword evidence="8" id="KW-0732">Signal</keyword>
<dbReference type="Pfam" id="PF14990">
    <property type="entry name" value="DUF4516"/>
    <property type="match status" value="1"/>
</dbReference>
<comment type="caution">
    <text evidence="9">The sequence shown here is derived from an EMBL/GenBank/DDBJ whole genome shotgun (WGS) entry which is preliminary data.</text>
</comment>
<proteinExistence type="inferred from homology"/>
<dbReference type="PANTHER" id="PTHR28492:SF1">
    <property type="entry name" value="UBIQUINOL-CYTOCHROME-C REDUCTASE COMPLEX ASSEMBLY FACTOR 6"/>
    <property type="match status" value="1"/>
</dbReference>
<dbReference type="GO" id="GO:0034551">
    <property type="term" value="P:mitochondrial respiratory chain complex III assembly"/>
    <property type="evidence" value="ECO:0007669"/>
    <property type="project" value="InterPro"/>
</dbReference>
<evidence type="ECO:0000256" key="8">
    <source>
        <dbReference type="SAM" id="SignalP"/>
    </source>
</evidence>
<feature type="chain" id="PRO_5032467224" evidence="8">
    <location>
        <begin position="28"/>
        <end position="92"/>
    </location>
</feature>
<sequence>MPAGVSWNTYLKGVAVMLVSMAAGSQTVHLMYKPLEDLDELVKKEKEKILRQQSGSNKADWTKLQKNTVHDMNYVRQTEKSEFIKGAHEGKR</sequence>
<keyword evidence="6" id="KW-0472">Membrane</keyword>
<dbReference type="Proteomes" id="UP000596742">
    <property type="component" value="Unassembled WGS sequence"/>
</dbReference>
<keyword evidence="2" id="KW-0812">Transmembrane</keyword>
<dbReference type="AlphaFoldDB" id="A0A8B6GKQ2"/>
<reference evidence="9" key="1">
    <citation type="submission" date="2018-11" db="EMBL/GenBank/DDBJ databases">
        <authorList>
            <person name="Alioto T."/>
            <person name="Alioto T."/>
        </authorList>
    </citation>
    <scope>NUCLEOTIDE SEQUENCE</scope>
</reference>
<evidence type="ECO:0000256" key="5">
    <source>
        <dbReference type="ARBA" id="ARBA00023128"/>
    </source>
</evidence>
<dbReference type="GO" id="GO:0005743">
    <property type="term" value="C:mitochondrial inner membrane"/>
    <property type="evidence" value="ECO:0007669"/>
    <property type="project" value="UniProtKB-SubCell"/>
</dbReference>
<evidence type="ECO:0000256" key="4">
    <source>
        <dbReference type="ARBA" id="ARBA00022989"/>
    </source>
</evidence>
<evidence type="ECO:0000313" key="10">
    <source>
        <dbReference type="Proteomes" id="UP000596742"/>
    </source>
</evidence>
<evidence type="ECO:0000256" key="7">
    <source>
        <dbReference type="ARBA" id="ARBA00044944"/>
    </source>
</evidence>
<evidence type="ECO:0000256" key="2">
    <source>
        <dbReference type="ARBA" id="ARBA00022692"/>
    </source>
</evidence>
<evidence type="ECO:0000256" key="1">
    <source>
        <dbReference type="ARBA" id="ARBA00004434"/>
    </source>
</evidence>
<evidence type="ECO:0000256" key="6">
    <source>
        <dbReference type="ARBA" id="ARBA00023136"/>
    </source>
</evidence>
<keyword evidence="4" id="KW-1133">Transmembrane helix</keyword>
<protein>
    <submittedName>
        <fullName evidence="9">Uncharacterized protein</fullName>
    </submittedName>
</protein>
<feature type="signal peptide" evidence="8">
    <location>
        <begin position="1"/>
        <end position="27"/>
    </location>
</feature>
<comment type="subcellular location">
    <subcellularLocation>
        <location evidence="1">Mitochondrion inner membrane</location>
        <topology evidence="1">Single-pass membrane protein</topology>
    </subcellularLocation>
</comment>
<keyword evidence="3" id="KW-0999">Mitochondrion inner membrane</keyword>
<organism evidence="9 10">
    <name type="scientific">Mytilus galloprovincialis</name>
    <name type="common">Mediterranean mussel</name>
    <dbReference type="NCBI Taxonomy" id="29158"/>
    <lineage>
        <taxon>Eukaryota</taxon>
        <taxon>Metazoa</taxon>
        <taxon>Spiralia</taxon>
        <taxon>Lophotrochozoa</taxon>
        <taxon>Mollusca</taxon>
        <taxon>Bivalvia</taxon>
        <taxon>Autobranchia</taxon>
        <taxon>Pteriomorphia</taxon>
        <taxon>Mytilida</taxon>
        <taxon>Mytiloidea</taxon>
        <taxon>Mytilidae</taxon>
        <taxon>Mytilinae</taxon>
        <taxon>Mytilus</taxon>
    </lineage>
</organism>
<name>A0A8B6GKQ2_MYTGA</name>